<accession>F7XPG1</accession>
<reference evidence="4 5" key="1">
    <citation type="submission" date="2010-07" db="EMBL/GenBank/DDBJ databases">
        <title>The complete genome of Methanosalsum zhilinae DSM 4017.</title>
        <authorList>
            <consortium name="US DOE Joint Genome Institute (JGI-PGF)"/>
            <person name="Lucas S."/>
            <person name="Copeland A."/>
            <person name="Lapidus A."/>
            <person name="Glavina del Rio T."/>
            <person name="Dalin E."/>
            <person name="Tice H."/>
            <person name="Bruce D."/>
            <person name="Goodwin L."/>
            <person name="Pitluck S."/>
            <person name="Kyrpides N."/>
            <person name="Mavromatis K."/>
            <person name="Ovchinnikova G."/>
            <person name="Daligault H."/>
            <person name="Detter J.C."/>
            <person name="Han C."/>
            <person name="Tapia R."/>
            <person name="Larimer F."/>
            <person name="Land M."/>
            <person name="Hauser L."/>
            <person name="Markowitz V."/>
            <person name="Cheng J.-F."/>
            <person name="Hugenholtz P."/>
            <person name="Woyke T."/>
            <person name="Wu D."/>
            <person name="Spring S."/>
            <person name="Schueler E."/>
            <person name="Brambilla E."/>
            <person name="Klenk H.-P."/>
            <person name="Eisen J.A."/>
        </authorList>
    </citation>
    <scope>NUCLEOTIDE SEQUENCE [LARGE SCALE GENOMIC DNA]</scope>
    <source>
        <strain evidence="5">DSM 4017 / NBRC 107636 / OCM 62 / WeN5</strain>
    </source>
</reference>
<feature type="domain" description="Gins51 C-terminal" evidence="3">
    <location>
        <begin position="191"/>
        <end position="233"/>
    </location>
</feature>
<dbReference type="KEGG" id="mzh:Mzhil_0415"/>
<dbReference type="Proteomes" id="UP000006622">
    <property type="component" value="Chromosome"/>
</dbReference>
<proteinExistence type="predicted"/>
<name>F7XPG1_METZD</name>
<dbReference type="RefSeq" id="WP_013897729.1">
    <property type="nucleotide sequence ID" value="NC_015676.1"/>
</dbReference>
<feature type="compositionally biased region" description="Basic and acidic residues" evidence="1">
    <location>
        <begin position="152"/>
        <end position="180"/>
    </location>
</feature>
<gene>
    <name evidence="4" type="ordered locus">Mzhil_0415</name>
</gene>
<evidence type="ECO:0000259" key="3">
    <source>
        <dbReference type="Pfam" id="PF22090"/>
    </source>
</evidence>
<sequence length="242" mass="27815">MDLDELRKIFREERNSTLKAIPSDFYSKAAEYVRELEEEIRKINNPRSVESKMLEDELQSAITDIEYIFIRRMRKITTRATSHAFSNSSSKQDLDKLLPLEQHVYNETLKAINSTRNELLEPILNPDSFEFVDPEDCSKKDTTEAVSINDEQNERSGKSEPVHPIEDKTPITSDTEKDISKSNINKEYDVVRILKDIPKFLAVDNRTYQLKAEDIASLPSLNAKALVKRGAAKLIPDNRKKS</sequence>
<dbReference type="AlphaFoldDB" id="F7XPG1"/>
<dbReference type="CDD" id="cd11714">
    <property type="entry name" value="GINS_A_archaea"/>
    <property type="match status" value="1"/>
</dbReference>
<dbReference type="GeneID" id="10822020"/>
<dbReference type="CDD" id="cd21695">
    <property type="entry name" value="GINS_B_archaea_Gins51"/>
    <property type="match status" value="1"/>
</dbReference>
<evidence type="ECO:0000313" key="4">
    <source>
        <dbReference type="EMBL" id="AEH60290.1"/>
    </source>
</evidence>
<evidence type="ECO:0000313" key="5">
    <source>
        <dbReference type="Proteomes" id="UP000006622"/>
    </source>
</evidence>
<dbReference type="InterPro" id="IPR038437">
    <property type="entry name" value="GINS_Psf3_sf"/>
</dbReference>
<dbReference type="InterPro" id="IPR054314">
    <property type="entry name" value="Gins51_C"/>
</dbReference>
<dbReference type="STRING" id="679901.Mzhil_0415"/>
<protein>
    <recommendedName>
        <fullName evidence="6">GINS subunit domain-containing protein</fullName>
    </recommendedName>
</protein>
<dbReference type="Pfam" id="PF22090">
    <property type="entry name" value="Gins51_C"/>
    <property type="match status" value="1"/>
</dbReference>
<evidence type="ECO:0000259" key="2">
    <source>
        <dbReference type="Pfam" id="PF05916"/>
    </source>
</evidence>
<organism evidence="4 5">
    <name type="scientific">Methanosalsum zhilinae (strain DSM 4017 / NBRC 107636 / OCM 62 / WeN5)</name>
    <name type="common">Methanohalophilus zhilinae</name>
    <dbReference type="NCBI Taxonomy" id="679901"/>
    <lineage>
        <taxon>Archaea</taxon>
        <taxon>Methanobacteriati</taxon>
        <taxon>Methanobacteriota</taxon>
        <taxon>Stenosarchaea group</taxon>
        <taxon>Methanomicrobia</taxon>
        <taxon>Methanosarcinales</taxon>
        <taxon>Methanosarcinaceae</taxon>
        <taxon>Methanosalsum</taxon>
    </lineage>
</organism>
<dbReference type="InterPro" id="IPR021151">
    <property type="entry name" value="GINS_A"/>
</dbReference>
<dbReference type="EMBL" id="CP002101">
    <property type="protein sequence ID" value="AEH60290.1"/>
    <property type="molecule type" value="Genomic_DNA"/>
</dbReference>
<keyword evidence="5" id="KW-1185">Reference proteome</keyword>
<dbReference type="Pfam" id="PF05916">
    <property type="entry name" value="Sld5"/>
    <property type="match status" value="1"/>
</dbReference>
<feature type="domain" description="GINS subunit" evidence="2">
    <location>
        <begin position="2"/>
        <end position="118"/>
    </location>
</feature>
<feature type="region of interest" description="Disordered" evidence="1">
    <location>
        <begin position="131"/>
        <end position="180"/>
    </location>
</feature>
<dbReference type="Gene3D" id="1.20.58.2050">
    <property type="match status" value="1"/>
</dbReference>
<dbReference type="Gene3D" id="3.40.5.50">
    <property type="match status" value="1"/>
</dbReference>
<evidence type="ECO:0008006" key="6">
    <source>
        <dbReference type="Google" id="ProtNLM"/>
    </source>
</evidence>
<dbReference type="OrthoDB" id="157576at2157"/>
<dbReference type="HOGENOM" id="CLU_104918_0_0_2"/>
<evidence type="ECO:0000256" key="1">
    <source>
        <dbReference type="SAM" id="MobiDB-lite"/>
    </source>
</evidence>